<name>A0AAV4UBJ1_CAEEX</name>
<evidence type="ECO:0000313" key="2">
    <source>
        <dbReference type="Proteomes" id="UP001054945"/>
    </source>
</evidence>
<dbReference type="AlphaFoldDB" id="A0AAV4UBJ1"/>
<protein>
    <submittedName>
        <fullName evidence="1">Uncharacterized protein</fullName>
    </submittedName>
</protein>
<keyword evidence="2" id="KW-1185">Reference proteome</keyword>
<accession>A0AAV4UBJ1</accession>
<organism evidence="1 2">
    <name type="scientific">Caerostris extrusa</name>
    <name type="common">Bark spider</name>
    <name type="synonym">Caerostris bankana</name>
    <dbReference type="NCBI Taxonomy" id="172846"/>
    <lineage>
        <taxon>Eukaryota</taxon>
        <taxon>Metazoa</taxon>
        <taxon>Ecdysozoa</taxon>
        <taxon>Arthropoda</taxon>
        <taxon>Chelicerata</taxon>
        <taxon>Arachnida</taxon>
        <taxon>Araneae</taxon>
        <taxon>Araneomorphae</taxon>
        <taxon>Entelegynae</taxon>
        <taxon>Araneoidea</taxon>
        <taxon>Araneidae</taxon>
        <taxon>Caerostris</taxon>
    </lineage>
</organism>
<evidence type="ECO:0000313" key="1">
    <source>
        <dbReference type="EMBL" id="GIY55165.1"/>
    </source>
</evidence>
<sequence length="92" mass="10041">MGAMACESGTQKMLFLGILYKAGFDSWVEGPALIFIPSCPKAQRAHFIREAAGKMIKLDPSPQLRVKRAPESEPSSFPIFSKERGISEAVQG</sequence>
<reference evidence="1 2" key="1">
    <citation type="submission" date="2021-06" db="EMBL/GenBank/DDBJ databases">
        <title>Caerostris extrusa draft genome.</title>
        <authorList>
            <person name="Kono N."/>
            <person name="Arakawa K."/>
        </authorList>
    </citation>
    <scope>NUCLEOTIDE SEQUENCE [LARGE SCALE GENOMIC DNA]</scope>
</reference>
<gene>
    <name evidence="1" type="ORF">CEXT_373051</name>
</gene>
<comment type="caution">
    <text evidence="1">The sequence shown here is derived from an EMBL/GenBank/DDBJ whole genome shotgun (WGS) entry which is preliminary data.</text>
</comment>
<proteinExistence type="predicted"/>
<dbReference type="Proteomes" id="UP001054945">
    <property type="component" value="Unassembled WGS sequence"/>
</dbReference>
<dbReference type="EMBL" id="BPLR01012612">
    <property type="protein sequence ID" value="GIY55165.1"/>
    <property type="molecule type" value="Genomic_DNA"/>
</dbReference>